<evidence type="ECO:0000313" key="3">
    <source>
        <dbReference type="Proteomes" id="UP000643403"/>
    </source>
</evidence>
<sequence length="191" mass="20287">MTLWIRERAMPWRGRWSAAIWTTAAALLLVPAIAMRFDTGVNWTASDFVVMGVLLALTCGAFELATRMSGGWLSRAAFAVAVLGGFSMVWANLAVGLVGDGFNPANAMFMGIPLAAAVGTLLVRFRTARMARVMLVVAALHALVGVVAVVGGWGLPVNGPLHTVGVTLFFMAPWLLSALLFRLAARTRSAD</sequence>
<feature type="transmembrane region" description="Helical" evidence="1">
    <location>
        <begin position="135"/>
        <end position="155"/>
    </location>
</feature>
<dbReference type="RefSeq" id="WP_189449533.1">
    <property type="nucleotide sequence ID" value="NZ_BMXY01000002.1"/>
</dbReference>
<keyword evidence="1" id="KW-1133">Transmembrane helix</keyword>
<proteinExistence type="predicted"/>
<dbReference type="Proteomes" id="UP000643403">
    <property type="component" value="Unassembled WGS sequence"/>
</dbReference>
<feature type="transmembrane region" description="Helical" evidence="1">
    <location>
        <begin position="77"/>
        <end position="99"/>
    </location>
</feature>
<keyword evidence="3" id="KW-1185">Reference proteome</keyword>
<feature type="transmembrane region" description="Helical" evidence="1">
    <location>
        <begin position="44"/>
        <end position="65"/>
    </location>
</feature>
<name>A0ABQ3C382_9GAMM</name>
<evidence type="ECO:0000313" key="2">
    <source>
        <dbReference type="EMBL" id="GGZ66201.1"/>
    </source>
</evidence>
<evidence type="ECO:0008006" key="4">
    <source>
        <dbReference type="Google" id="ProtNLM"/>
    </source>
</evidence>
<keyword evidence="1" id="KW-0472">Membrane</keyword>
<feature type="transmembrane region" description="Helical" evidence="1">
    <location>
        <begin position="105"/>
        <end position="123"/>
    </location>
</feature>
<accession>A0ABQ3C382</accession>
<evidence type="ECO:0000256" key="1">
    <source>
        <dbReference type="SAM" id="Phobius"/>
    </source>
</evidence>
<keyword evidence="1" id="KW-0812">Transmembrane</keyword>
<comment type="caution">
    <text evidence="2">The sequence shown here is derived from an EMBL/GenBank/DDBJ whole genome shotgun (WGS) entry which is preliminary data.</text>
</comment>
<gene>
    <name evidence="2" type="ORF">GCM10008101_20420</name>
</gene>
<feature type="transmembrane region" description="Helical" evidence="1">
    <location>
        <begin position="161"/>
        <end position="185"/>
    </location>
</feature>
<organism evidence="2 3">
    <name type="scientific">Cognatilysobacter xinjiangensis</name>
    <dbReference type="NCBI Taxonomy" id="546892"/>
    <lineage>
        <taxon>Bacteria</taxon>
        <taxon>Pseudomonadati</taxon>
        <taxon>Pseudomonadota</taxon>
        <taxon>Gammaproteobacteria</taxon>
        <taxon>Lysobacterales</taxon>
        <taxon>Lysobacteraceae</taxon>
        <taxon>Cognatilysobacter</taxon>
    </lineage>
</organism>
<protein>
    <recommendedName>
        <fullName evidence="4">DUF1109 domain-containing protein</fullName>
    </recommendedName>
</protein>
<dbReference type="EMBL" id="BMXY01000002">
    <property type="protein sequence ID" value="GGZ66201.1"/>
    <property type="molecule type" value="Genomic_DNA"/>
</dbReference>
<reference evidence="3" key="1">
    <citation type="journal article" date="2019" name="Int. J. Syst. Evol. Microbiol.">
        <title>The Global Catalogue of Microorganisms (GCM) 10K type strain sequencing project: providing services to taxonomists for standard genome sequencing and annotation.</title>
        <authorList>
            <consortium name="The Broad Institute Genomics Platform"/>
            <consortium name="The Broad Institute Genome Sequencing Center for Infectious Disease"/>
            <person name="Wu L."/>
            <person name="Ma J."/>
        </authorList>
    </citation>
    <scope>NUCLEOTIDE SEQUENCE [LARGE SCALE GENOMIC DNA]</scope>
    <source>
        <strain evidence="3">KCTC 22558</strain>
    </source>
</reference>